<sequence length="620" mass="69729">MHIHQTQRLPVDRHLDIWDLILQHLCTLGHGRKSAFVPLLTVSRQLSSLAAARIWEDLDSLYPLLALLCDRAGSYRDWEWNAIAQTTRCLDTQSVGTGELQAGPAHWSRYQSYAAHVHTITVKIDGAYRNWVFLLPIKRLATTRPREQTTLNGRTVDYFPPLLPNLVSLTFELQYSQNLDHAIAVLAAPSTQLLGVEALAGMMILMPPTLRSLCISWRNSISQLFTHMLDRFTEGLGTQASAADFDSGLVGSDYAFPDSLILPGDYLTAIPRSESLVSFKGFSASAHMIEVLSLIPHLSEVELYHMPGQKPIPYAHEYAPQLPAQPPIRFPALTSLHILACHNRIGEMHRILTHFPIERLQSLVLEFSRAYGVPSESFMEPLYALIGSQAHSLRALNLIYDAEKWDYIYPTWDIENSAYAFAPWSSFSHLLNCHKLESIVIKCAGIYHGLVLPNSIIRTLGMAWPLLSKLCISETLLGVDVVKQSTRPRLVDMRGLAELAIAFPLLRTLHITLDVDDASTFETLPISSERMPFLPLDLGLGYSPLVGDVAEDVARQLLSIWPGLRSLQTYWKEHRPVGVHAIYLTKWREVIRHCGPSVIDAHNTDKCHDGHEEQAYWRAI</sequence>
<evidence type="ECO:0000313" key="1">
    <source>
        <dbReference type="EMBL" id="CAE6447868.1"/>
    </source>
</evidence>
<dbReference type="Proteomes" id="UP000663826">
    <property type="component" value="Unassembled WGS sequence"/>
</dbReference>
<name>A0A8H3GFX1_9AGAM</name>
<accession>A0A8H3GFX1</accession>
<protein>
    <submittedName>
        <fullName evidence="1">Uncharacterized protein</fullName>
    </submittedName>
</protein>
<organism evidence="1 2">
    <name type="scientific">Rhizoctonia solani</name>
    <dbReference type="NCBI Taxonomy" id="456999"/>
    <lineage>
        <taxon>Eukaryota</taxon>
        <taxon>Fungi</taxon>
        <taxon>Dikarya</taxon>
        <taxon>Basidiomycota</taxon>
        <taxon>Agaricomycotina</taxon>
        <taxon>Agaricomycetes</taxon>
        <taxon>Cantharellales</taxon>
        <taxon>Ceratobasidiaceae</taxon>
        <taxon>Rhizoctonia</taxon>
    </lineage>
</organism>
<reference evidence="1" key="1">
    <citation type="submission" date="2021-01" db="EMBL/GenBank/DDBJ databases">
        <authorList>
            <person name="Kaushik A."/>
        </authorList>
    </citation>
    <scope>NUCLEOTIDE SEQUENCE</scope>
    <source>
        <strain evidence="1">AG1-1B</strain>
    </source>
</reference>
<dbReference type="Gene3D" id="3.80.10.10">
    <property type="entry name" value="Ribonuclease Inhibitor"/>
    <property type="match status" value="1"/>
</dbReference>
<dbReference type="AlphaFoldDB" id="A0A8H3GFX1"/>
<dbReference type="InterPro" id="IPR032675">
    <property type="entry name" value="LRR_dom_sf"/>
</dbReference>
<proteinExistence type="predicted"/>
<comment type="caution">
    <text evidence="1">The sequence shown here is derived from an EMBL/GenBank/DDBJ whole genome shotgun (WGS) entry which is preliminary data.</text>
</comment>
<evidence type="ECO:0000313" key="2">
    <source>
        <dbReference type="Proteomes" id="UP000663826"/>
    </source>
</evidence>
<gene>
    <name evidence="1" type="ORF">RDB_LOCUS76152</name>
</gene>
<dbReference type="EMBL" id="CAJMWQ010001358">
    <property type="protein sequence ID" value="CAE6447868.1"/>
    <property type="molecule type" value="Genomic_DNA"/>
</dbReference>